<keyword evidence="1" id="KW-0915">Sodium</keyword>
<dbReference type="NCBIfam" id="TIGR00210">
    <property type="entry name" value="gltS"/>
    <property type="match status" value="1"/>
</dbReference>
<feature type="transmembrane region" description="Helical" evidence="1">
    <location>
        <begin position="225"/>
        <end position="246"/>
    </location>
</feature>
<keyword evidence="1" id="KW-0812">Transmembrane</keyword>
<dbReference type="AlphaFoldDB" id="A0A075X9D4"/>
<organism evidence="3">
    <name type="scientific">Ochrobactrum sp. SJY1</name>
    <dbReference type="NCBI Taxonomy" id="1526653"/>
    <lineage>
        <taxon>Bacteria</taxon>
        <taxon>Pseudomonadati</taxon>
        <taxon>Pseudomonadota</taxon>
        <taxon>Alphaproteobacteria</taxon>
        <taxon>Hyphomicrobiales</taxon>
        <taxon>Brucellaceae</taxon>
        <taxon>Brucella/Ochrobactrum group</taxon>
        <taxon>Ochrobactrum</taxon>
    </lineage>
</organism>
<protein>
    <recommendedName>
        <fullName evidence="1 2">Sodium/glutamate symporter</fullName>
    </recommendedName>
</protein>
<dbReference type="GO" id="GO:0015813">
    <property type="term" value="P:L-glutamate transmembrane transport"/>
    <property type="evidence" value="ECO:0007669"/>
    <property type="project" value="UniProtKB-UniRule"/>
</dbReference>
<name>A0A075X9D4_9HYPH</name>
<keyword evidence="1" id="KW-0813">Transport</keyword>
<evidence type="ECO:0000313" key="3">
    <source>
        <dbReference type="EMBL" id="AIH15748.1"/>
    </source>
</evidence>
<keyword evidence="1" id="KW-1003">Cell membrane</keyword>
<feature type="transmembrane region" description="Helical" evidence="1">
    <location>
        <begin position="387"/>
        <end position="411"/>
    </location>
</feature>
<feature type="transmembrane region" description="Helical" evidence="1">
    <location>
        <begin position="12"/>
        <end position="31"/>
    </location>
</feature>
<dbReference type="GO" id="GO:0015501">
    <property type="term" value="F:glutamate:sodium symporter activity"/>
    <property type="evidence" value="ECO:0007669"/>
    <property type="project" value="UniProtKB-UniRule"/>
</dbReference>
<dbReference type="InterPro" id="IPR004445">
    <property type="entry name" value="GltS"/>
</dbReference>
<accession>A0A075X9D4</accession>
<dbReference type="HAMAP" id="MF_02062">
    <property type="entry name" value="GltS"/>
    <property type="match status" value="1"/>
</dbReference>
<proteinExistence type="inferred from homology"/>
<keyword evidence="1" id="KW-1133">Transmembrane helix</keyword>
<feature type="transmembrane region" description="Helical" evidence="1">
    <location>
        <begin position="294"/>
        <end position="314"/>
    </location>
</feature>
<dbReference type="PANTHER" id="PTHR36178">
    <property type="entry name" value="SLR0625 PROTEIN"/>
    <property type="match status" value="1"/>
</dbReference>
<dbReference type="EMBL" id="KM065745">
    <property type="protein sequence ID" value="AIH15748.1"/>
    <property type="molecule type" value="Genomic_DNA"/>
</dbReference>
<comment type="subcellular location">
    <subcellularLocation>
        <location evidence="1">Cell inner membrane</location>
        <topology evidence="1">Multi-pass membrane protein</topology>
    </subcellularLocation>
</comment>
<feature type="transmembrane region" description="Helical" evidence="1">
    <location>
        <begin position="51"/>
        <end position="69"/>
    </location>
</feature>
<feature type="transmembrane region" description="Helical" evidence="1">
    <location>
        <begin position="106"/>
        <end position="131"/>
    </location>
</feature>
<keyword evidence="1" id="KW-0472">Membrane</keyword>
<feature type="transmembrane region" description="Helical" evidence="1">
    <location>
        <begin position="81"/>
        <end position="100"/>
    </location>
</feature>
<evidence type="ECO:0000256" key="1">
    <source>
        <dbReference type="HAMAP-Rule" id="MF_02062"/>
    </source>
</evidence>
<keyword evidence="1" id="KW-0997">Cell inner membrane</keyword>
<sequence length="412" mass="43599">MVEERNPEIEKSIMHFEAFFSFTLAIVILITGKFMTLHSATLRKYAIPEPVVGGILCAAIVALIYPLSGVRISFDLEVKDFLLLLFFAGIGLKADIVTLLKGGRPLFVLLALAIVFIFIQNFAAIGMAVLFGMEAKAGLMAGSISLTGGVGTTLAWAPTFVERLGIANALELGVAANTVGLVSACVIGGPMAAFLMRKHRIAPAGEGHLDVGVAYDRQPASKLDYFAVLWAILILNVTVMLGMGINEVLNRGSLTLPAFVSCILAGIAMRNLLPGAIGAGIRRIWPSLDDGFSLLSDLSLGLFLTMALMGLQLWDLKGMLGFIACTLAVQIALAVVYALFVVFRAMGRDYEAVVMSAGFGGIALGSTATAMANMAAVAQRHGPAHRAFIIVPLVCGFFIDIANALIISMFVA</sequence>
<keyword evidence="1" id="KW-0739">Sodium transport</keyword>
<feature type="transmembrane region" description="Helical" evidence="1">
    <location>
        <begin position="320"/>
        <end position="340"/>
    </location>
</feature>
<gene>
    <name evidence="1" type="primary">gltS</name>
</gene>
<dbReference type="GO" id="GO:0005886">
    <property type="term" value="C:plasma membrane"/>
    <property type="evidence" value="ECO:0007669"/>
    <property type="project" value="UniProtKB-SubCell"/>
</dbReference>
<feature type="transmembrane region" description="Helical" evidence="1">
    <location>
        <begin position="138"/>
        <end position="160"/>
    </location>
</feature>
<feature type="transmembrane region" description="Helical" evidence="1">
    <location>
        <begin position="172"/>
        <end position="195"/>
    </location>
</feature>
<evidence type="ECO:0000256" key="2">
    <source>
        <dbReference type="NCBIfam" id="TIGR00210"/>
    </source>
</evidence>
<keyword evidence="1" id="KW-0406">Ion transport</keyword>
<comment type="similarity">
    <text evidence="1">Belongs to the glutamate:Na(+) symporter (ESS) (TC 2.A.27) family.</text>
</comment>
<keyword evidence="1" id="KW-0769">Symport</keyword>
<dbReference type="Pfam" id="PF03616">
    <property type="entry name" value="Glt_symporter"/>
    <property type="match status" value="1"/>
</dbReference>
<comment type="function">
    <text evidence="1">Catalyzes the sodium-dependent transport of glutamate.</text>
</comment>
<feature type="transmembrane region" description="Helical" evidence="1">
    <location>
        <begin position="352"/>
        <end position="375"/>
    </location>
</feature>
<keyword evidence="1" id="KW-0029">Amino-acid transport</keyword>
<dbReference type="PANTHER" id="PTHR36178:SF1">
    <property type="entry name" value="SODIUM_GLUTAMATE SYMPORTER"/>
    <property type="match status" value="1"/>
</dbReference>
<reference evidence="3" key="1">
    <citation type="journal article" date="2015" name="Appl. Environ. Microbiol.">
        <title>Molecular mechanism of nicotine degradation by a newly isolated strain, Ochrobactrum sp. strain SJY1.</title>
        <authorList>
            <person name="Yu H."/>
            <person name="Tang H."/>
            <person name="Zhu X."/>
            <person name="Li Y."/>
            <person name="Xu P."/>
        </authorList>
    </citation>
    <scope>NUCLEOTIDE SEQUENCE</scope>
    <source>
        <strain evidence="3">SJY1</strain>
    </source>
</reference>
<feature type="transmembrane region" description="Helical" evidence="1">
    <location>
        <begin position="252"/>
        <end position="273"/>
    </location>
</feature>